<evidence type="ECO:0000313" key="3">
    <source>
        <dbReference type="Proteomes" id="UP000612362"/>
    </source>
</evidence>
<name>A0A8J3MUH8_9CHLR</name>
<accession>A0A8J3MUH8</accession>
<dbReference type="RefSeq" id="WP_220196273.1">
    <property type="nucleotide sequence ID" value="NZ_BNJF01000002.1"/>
</dbReference>
<dbReference type="Proteomes" id="UP000612362">
    <property type="component" value="Unassembled WGS sequence"/>
</dbReference>
<sequence length="250" mass="28328">MKLAFSKPTSKDEQQELCTRFRSYGYDGLQLKYDQYSKYICAPERFIDDYGTDARDIASGLIIGGRLDEAGVTSLRSVFKFAQAVGTKRIIFCHGESRKGLSSSDLQSFARALSELGKEAQQYEVVLSLHHHYDQPVMYRQDFSVFFEAIVDNTVKLTIDTAHLVKSGIDDIAGMIRDYRHIIDNIHVKDIKKGEFRVLGQGDIDFEPLFTALREIKYDGWLCADEESGSDLVGAMETCIRFLIPYVVCC</sequence>
<proteinExistence type="predicted"/>
<dbReference type="EMBL" id="BNJF01000002">
    <property type="protein sequence ID" value="GHO46931.1"/>
    <property type="molecule type" value="Genomic_DNA"/>
</dbReference>
<gene>
    <name evidence="2" type="ORF">KSX_50940</name>
</gene>
<feature type="domain" description="Xylose isomerase-like TIM barrel" evidence="1">
    <location>
        <begin position="22"/>
        <end position="228"/>
    </location>
</feature>
<keyword evidence="3" id="KW-1185">Reference proteome</keyword>
<dbReference type="InterPro" id="IPR036237">
    <property type="entry name" value="Xyl_isomerase-like_sf"/>
</dbReference>
<organism evidence="2 3">
    <name type="scientific">Ktedonospora formicarum</name>
    <dbReference type="NCBI Taxonomy" id="2778364"/>
    <lineage>
        <taxon>Bacteria</taxon>
        <taxon>Bacillati</taxon>
        <taxon>Chloroflexota</taxon>
        <taxon>Ktedonobacteria</taxon>
        <taxon>Ktedonobacterales</taxon>
        <taxon>Ktedonobacteraceae</taxon>
        <taxon>Ktedonospora</taxon>
    </lineage>
</organism>
<evidence type="ECO:0000313" key="2">
    <source>
        <dbReference type="EMBL" id="GHO46931.1"/>
    </source>
</evidence>
<dbReference type="Pfam" id="PF01261">
    <property type="entry name" value="AP_endonuc_2"/>
    <property type="match status" value="1"/>
</dbReference>
<dbReference type="InterPro" id="IPR013022">
    <property type="entry name" value="Xyl_isomerase-like_TIM-brl"/>
</dbReference>
<dbReference type="PANTHER" id="PTHR12110">
    <property type="entry name" value="HYDROXYPYRUVATE ISOMERASE"/>
    <property type="match status" value="1"/>
</dbReference>
<dbReference type="AlphaFoldDB" id="A0A8J3MUH8"/>
<comment type="caution">
    <text evidence="2">The sequence shown here is derived from an EMBL/GenBank/DDBJ whole genome shotgun (WGS) entry which is preliminary data.</text>
</comment>
<dbReference type="Gene3D" id="3.20.20.150">
    <property type="entry name" value="Divalent-metal-dependent TIM barrel enzymes"/>
    <property type="match status" value="1"/>
</dbReference>
<evidence type="ECO:0000259" key="1">
    <source>
        <dbReference type="Pfam" id="PF01261"/>
    </source>
</evidence>
<protein>
    <recommendedName>
        <fullName evidence="1">Xylose isomerase-like TIM barrel domain-containing protein</fullName>
    </recommendedName>
</protein>
<reference evidence="2" key="1">
    <citation type="submission" date="2020-10" db="EMBL/GenBank/DDBJ databases">
        <title>Taxonomic study of unclassified bacteria belonging to the class Ktedonobacteria.</title>
        <authorList>
            <person name="Yabe S."/>
            <person name="Wang C.M."/>
            <person name="Zheng Y."/>
            <person name="Sakai Y."/>
            <person name="Cavaletti L."/>
            <person name="Monciardini P."/>
            <person name="Donadio S."/>
        </authorList>
    </citation>
    <scope>NUCLEOTIDE SEQUENCE</scope>
    <source>
        <strain evidence="2">SOSP1-1</strain>
    </source>
</reference>
<dbReference type="PANTHER" id="PTHR12110:SF41">
    <property type="entry name" value="INOSOSE DEHYDRATASE"/>
    <property type="match status" value="1"/>
</dbReference>
<dbReference type="SUPFAM" id="SSF51658">
    <property type="entry name" value="Xylose isomerase-like"/>
    <property type="match status" value="1"/>
</dbReference>
<dbReference type="InterPro" id="IPR050312">
    <property type="entry name" value="IolE/XylAMocC-like"/>
</dbReference>